<dbReference type="Pfam" id="PF08448">
    <property type="entry name" value="PAS_4"/>
    <property type="match status" value="1"/>
</dbReference>
<organism evidence="2 3">
    <name type="scientific">Halobacillus mangrovi</name>
    <dbReference type="NCBI Taxonomy" id="402384"/>
    <lineage>
        <taxon>Bacteria</taxon>
        <taxon>Bacillati</taxon>
        <taxon>Bacillota</taxon>
        <taxon>Bacilli</taxon>
        <taxon>Bacillales</taxon>
        <taxon>Bacillaceae</taxon>
        <taxon>Halobacillus</taxon>
    </lineage>
</organism>
<dbReference type="CDD" id="cd07041">
    <property type="entry name" value="STAS_RsbR_RsbS_like"/>
    <property type="match status" value="1"/>
</dbReference>
<accession>A0A1W5ZV46</accession>
<dbReference type="OrthoDB" id="2842067at2"/>
<dbReference type="SUPFAM" id="SSF52091">
    <property type="entry name" value="SpoIIaa-like"/>
    <property type="match status" value="1"/>
</dbReference>
<sequence length="258" mass="29651">MEEDGMINLNTKGEPMVTQEKDQVLDQLSLGVMAIDLNYQITHINIQGACLLQVEGKNLIGENVYELFPDAPEEVRHVERTIETFEEVKIDAMPYKWGKHDMYLSIQTRLLKDNGKVYGAMVEFNDVTDYFHKEQKMRKWMEDMSVNVIPLSDGIALLPLQPIMDQVEFQYILDRGLHNVANMNANRLIIDCSTISWVDVVFFDKLSKLIQSLSLMGTRVVISGMKPVLATKWVSSNLPQMKVQFYSNLQIALKELYK</sequence>
<dbReference type="InterPro" id="IPR013656">
    <property type="entry name" value="PAS_4"/>
</dbReference>
<dbReference type="Proteomes" id="UP000192527">
    <property type="component" value="Chromosome"/>
</dbReference>
<dbReference type="Gene3D" id="3.30.450.20">
    <property type="entry name" value="PAS domain"/>
    <property type="match status" value="1"/>
</dbReference>
<keyword evidence="3" id="KW-1185">Reference proteome</keyword>
<dbReference type="InterPro" id="IPR035965">
    <property type="entry name" value="PAS-like_dom_sf"/>
</dbReference>
<protein>
    <recommendedName>
        <fullName evidence="1">STAS domain-containing protein</fullName>
    </recommendedName>
</protein>
<dbReference type="SUPFAM" id="SSF55785">
    <property type="entry name" value="PYP-like sensor domain (PAS domain)"/>
    <property type="match status" value="1"/>
</dbReference>
<dbReference type="InterPro" id="IPR051932">
    <property type="entry name" value="Bact_StressResp_Reg"/>
</dbReference>
<dbReference type="KEGG" id="hmn:HM131_09995"/>
<dbReference type="AlphaFoldDB" id="A0A1W5ZV46"/>
<dbReference type="PANTHER" id="PTHR33745">
    <property type="entry name" value="RSBT ANTAGONIST PROTEIN RSBS-RELATED"/>
    <property type="match status" value="1"/>
</dbReference>
<evidence type="ECO:0000259" key="1">
    <source>
        <dbReference type="PROSITE" id="PS50801"/>
    </source>
</evidence>
<feature type="domain" description="STAS" evidence="1">
    <location>
        <begin position="153"/>
        <end position="256"/>
    </location>
</feature>
<dbReference type="InterPro" id="IPR036513">
    <property type="entry name" value="STAS_dom_sf"/>
</dbReference>
<dbReference type="PROSITE" id="PS50801">
    <property type="entry name" value="STAS"/>
    <property type="match status" value="1"/>
</dbReference>
<dbReference type="Gene3D" id="3.30.750.24">
    <property type="entry name" value="STAS domain"/>
    <property type="match status" value="1"/>
</dbReference>
<dbReference type="InterPro" id="IPR002645">
    <property type="entry name" value="STAS_dom"/>
</dbReference>
<dbReference type="STRING" id="402384.HM131_09995"/>
<name>A0A1W5ZV46_9BACI</name>
<dbReference type="EMBL" id="CP020772">
    <property type="protein sequence ID" value="ARI77149.1"/>
    <property type="molecule type" value="Genomic_DNA"/>
</dbReference>
<dbReference type="Pfam" id="PF01740">
    <property type="entry name" value="STAS"/>
    <property type="match status" value="1"/>
</dbReference>
<gene>
    <name evidence="2" type="ORF">HM131_09995</name>
</gene>
<evidence type="ECO:0000313" key="3">
    <source>
        <dbReference type="Proteomes" id="UP000192527"/>
    </source>
</evidence>
<reference evidence="2 3" key="1">
    <citation type="submission" date="2017-04" db="EMBL/GenBank/DDBJ databases">
        <title>The whole genome sequencing and assembly of Halobacillus mangrovi strain.</title>
        <authorList>
            <person name="Lee S.-J."/>
            <person name="Park M.-K."/>
            <person name="Kim J.-Y."/>
            <person name="Lee Y.-J."/>
            <person name="Yi H."/>
            <person name="Bahn Y.-S."/>
            <person name="Kim J.F."/>
            <person name="Lee D.-W."/>
        </authorList>
    </citation>
    <scope>NUCLEOTIDE SEQUENCE [LARGE SCALE GENOMIC DNA]</scope>
    <source>
        <strain evidence="2 3">KTB 131</strain>
    </source>
</reference>
<evidence type="ECO:0000313" key="2">
    <source>
        <dbReference type="EMBL" id="ARI77149.1"/>
    </source>
</evidence>
<proteinExistence type="predicted"/>